<dbReference type="Gene3D" id="3.20.20.150">
    <property type="entry name" value="Divalent-metal-dependent TIM barrel enzymes"/>
    <property type="match status" value="1"/>
</dbReference>
<comment type="caution">
    <text evidence="2">The sequence shown here is derived from an EMBL/GenBank/DDBJ whole genome shotgun (WGS) entry which is preliminary data.</text>
</comment>
<dbReference type="Pfam" id="PF01261">
    <property type="entry name" value="AP_endonuc_2"/>
    <property type="match status" value="1"/>
</dbReference>
<dbReference type="PANTHER" id="PTHR12110">
    <property type="entry name" value="HYDROXYPYRUVATE ISOMERASE"/>
    <property type="match status" value="1"/>
</dbReference>
<sequence>MGRIRVGPARIPDRESPEAAVELLLARGYDACEIDFEGGFWMDYPWAERLGEAARARDVALSLHAPLFGFMGHLEASGKKFSSAVGALDRSAGIAAASGAEVVVFHPGFLLGRSREDAIRSVVEQLGALRERLEGKGRAVPFGVEVMGRVRDLGSLDDVVEISRRTGWVRPVLDFAHMHATSDGAYLEAPLFADALEAVDEVLAPGAPFHIHFSDIAYANRNEKHHLPYGEGTLRAEPLRAALDRFDRPATVISESPDEASSQAIRVVLAG</sequence>
<dbReference type="AlphaFoldDB" id="A0A7M2YZK2"/>
<keyword evidence="3" id="KW-1185">Reference proteome</keyword>
<gene>
    <name evidence="2" type="ORF">Gocc_0739</name>
</gene>
<dbReference type="SUPFAM" id="SSF51658">
    <property type="entry name" value="Xylose isomerase-like"/>
    <property type="match status" value="1"/>
</dbReference>
<keyword evidence="2" id="KW-0540">Nuclease</keyword>
<reference evidence="3" key="2">
    <citation type="journal article" date="2019" name="MicrobiologyOpen">
        <title>High-quality draft genome sequence of Gaiella occulta isolated from a 150 meter deep mineral water borehole and comparison with the genome sequences of other deep-branching lineages of the phylum Actinobacteria.</title>
        <authorList>
            <person name="Severino R."/>
            <person name="Froufe H.J.C."/>
            <person name="Barroso C."/>
            <person name="Albuquerque L."/>
            <person name="Lobo-da-Cunha A."/>
            <person name="da Costa M.S."/>
            <person name="Egas C."/>
        </authorList>
    </citation>
    <scope>NUCLEOTIDE SEQUENCE [LARGE SCALE GENOMIC DNA]</scope>
    <source>
        <strain evidence="3">F2-233</strain>
    </source>
</reference>
<proteinExistence type="predicted"/>
<dbReference type="RefSeq" id="WP_181813340.1">
    <property type="nucleotide sequence ID" value="NZ_QQZY01000002.1"/>
</dbReference>
<feature type="domain" description="Xylose isomerase-like TIM barrel" evidence="1">
    <location>
        <begin position="22"/>
        <end position="259"/>
    </location>
</feature>
<keyword evidence="2" id="KW-0378">Hydrolase</keyword>
<dbReference type="GO" id="GO:0008270">
    <property type="term" value="F:zinc ion binding"/>
    <property type="evidence" value="ECO:0007669"/>
    <property type="project" value="InterPro"/>
</dbReference>
<accession>A0A7M2YZK2</accession>
<dbReference type="EMBL" id="QQZY01000002">
    <property type="protein sequence ID" value="RDI74941.1"/>
    <property type="molecule type" value="Genomic_DNA"/>
</dbReference>
<organism evidence="2 3">
    <name type="scientific">Gaiella occulta</name>
    <dbReference type="NCBI Taxonomy" id="1002870"/>
    <lineage>
        <taxon>Bacteria</taxon>
        <taxon>Bacillati</taxon>
        <taxon>Actinomycetota</taxon>
        <taxon>Thermoleophilia</taxon>
        <taxon>Gaiellales</taxon>
        <taxon>Gaiellaceae</taxon>
        <taxon>Gaiella</taxon>
    </lineage>
</organism>
<protein>
    <submittedName>
        <fullName evidence="2">Endonuclease IV</fullName>
    </submittedName>
</protein>
<dbReference type="Proteomes" id="UP000254134">
    <property type="component" value="Unassembled WGS sequence"/>
</dbReference>
<evidence type="ECO:0000313" key="3">
    <source>
        <dbReference type="Proteomes" id="UP000254134"/>
    </source>
</evidence>
<dbReference type="GO" id="GO:0004519">
    <property type="term" value="F:endonuclease activity"/>
    <property type="evidence" value="ECO:0007669"/>
    <property type="project" value="UniProtKB-KW"/>
</dbReference>
<dbReference type="GO" id="GO:0003677">
    <property type="term" value="F:DNA binding"/>
    <property type="evidence" value="ECO:0007669"/>
    <property type="project" value="InterPro"/>
</dbReference>
<name>A0A7M2YZK2_9ACTN</name>
<reference evidence="2 3" key="1">
    <citation type="submission" date="2018-07" db="EMBL/GenBank/DDBJ databases">
        <title>High-quality-draft genome sequence of Gaiella occulta.</title>
        <authorList>
            <person name="Severino R."/>
            <person name="Froufe H.J.C."/>
            <person name="Rainey F.A."/>
            <person name="Barroso C."/>
            <person name="Albuquerque L."/>
            <person name="Lobo-Da-Cunha A."/>
            <person name="Da Costa M.S."/>
            <person name="Egas C."/>
        </authorList>
    </citation>
    <scope>NUCLEOTIDE SEQUENCE [LARGE SCALE GENOMIC DNA]</scope>
    <source>
        <strain evidence="2 3">F2-233</strain>
    </source>
</reference>
<keyword evidence="2" id="KW-0255">Endonuclease</keyword>
<dbReference type="InterPro" id="IPR013022">
    <property type="entry name" value="Xyl_isomerase-like_TIM-brl"/>
</dbReference>
<evidence type="ECO:0000259" key="1">
    <source>
        <dbReference type="Pfam" id="PF01261"/>
    </source>
</evidence>
<dbReference type="GO" id="GO:0006281">
    <property type="term" value="P:DNA repair"/>
    <property type="evidence" value="ECO:0007669"/>
    <property type="project" value="InterPro"/>
</dbReference>
<dbReference type="InterPro" id="IPR036237">
    <property type="entry name" value="Xyl_isomerase-like_sf"/>
</dbReference>
<dbReference type="SMART" id="SM00518">
    <property type="entry name" value="AP2Ec"/>
    <property type="match status" value="1"/>
</dbReference>
<dbReference type="InterPro" id="IPR050312">
    <property type="entry name" value="IolE/XylAMocC-like"/>
</dbReference>
<evidence type="ECO:0000313" key="2">
    <source>
        <dbReference type="EMBL" id="RDI74941.1"/>
    </source>
</evidence>
<dbReference type="InterPro" id="IPR001719">
    <property type="entry name" value="AP_endonuc_2"/>
</dbReference>